<dbReference type="EMBL" id="JAAGNX010000003">
    <property type="protein sequence ID" value="NDV63366.1"/>
    <property type="molecule type" value="Genomic_DNA"/>
</dbReference>
<gene>
    <name evidence="2" type="ORF">G0Q06_12950</name>
</gene>
<protein>
    <submittedName>
        <fullName evidence="2">Uncharacterized protein</fullName>
    </submittedName>
</protein>
<sequence length="165" mass="19024">MANNPYEKERNRIDCSTSIRILKVLFSLMNTQNPLENWADSSIETLLGARSSVNKLKVNLWAGAIRERISILNRSLEQLLEEELVLDNRIIQLGGRPYDTEQTYQMLKNSLQGLQTRRISEEKECWKDIVVVLRDFIGAFEAHSQSQARGEFLGVHGRTTQKYVQ</sequence>
<evidence type="ECO:0000313" key="3">
    <source>
        <dbReference type="Proteomes" id="UP000478417"/>
    </source>
</evidence>
<evidence type="ECO:0000256" key="1">
    <source>
        <dbReference type="SAM" id="Coils"/>
    </source>
</evidence>
<accession>A0A6B2M4T6</accession>
<keyword evidence="1" id="KW-0175">Coiled coil</keyword>
<feature type="coiled-coil region" evidence="1">
    <location>
        <begin position="62"/>
        <end position="124"/>
    </location>
</feature>
<reference evidence="2 3" key="1">
    <citation type="submission" date="2020-02" db="EMBL/GenBank/DDBJ databases">
        <title>Albibacoteraceae fam. nov., the first described family within the subdivision 4 Verrucomicrobia.</title>
        <authorList>
            <person name="Xi F."/>
        </authorList>
    </citation>
    <scope>NUCLEOTIDE SEQUENCE [LARGE SCALE GENOMIC DNA]</scope>
    <source>
        <strain evidence="2 3">CK1056</strain>
    </source>
</reference>
<name>A0A6B2M4T6_9BACT</name>
<dbReference type="AlphaFoldDB" id="A0A6B2M4T6"/>
<dbReference type="Proteomes" id="UP000478417">
    <property type="component" value="Unassembled WGS sequence"/>
</dbReference>
<dbReference type="RefSeq" id="WP_163966836.1">
    <property type="nucleotide sequence ID" value="NZ_JAAGNX010000003.1"/>
</dbReference>
<organism evidence="2 3">
    <name type="scientific">Oceanipulchritudo coccoides</name>
    <dbReference type="NCBI Taxonomy" id="2706888"/>
    <lineage>
        <taxon>Bacteria</taxon>
        <taxon>Pseudomonadati</taxon>
        <taxon>Verrucomicrobiota</taxon>
        <taxon>Opitutia</taxon>
        <taxon>Puniceicoccales</taxon>
        <taxon>Oceanipulchritudinaceae</taxon>
        <taxon>Oceanipulchritudo</taxon>
    </lineage>
</organism>
<proteinExistence type="predicted"/>
<evidence type="ECO:0000313" key="2">
    <source>
        <dbReference type="EMBL" id="NDV63366.1"/>
    </source>
</evidence>
<comment type="caution">
    <text evidence="2">The sequence shown here is derived from an EMBL/GenBank/DDBJ whole genome shotgun (WGS) entry which is preliminary data.</text>
</comment>
<keyword evidence="3" id="KW-1185">Reference proteome</keyword>